<keyword evidence="2 4" id="KW-0479">Metal-binding</keyword>
<organism evidence="6 7">
    <name type="scientific">Spirodela intermedia</name>
    <name type="common">Intermediate duckweed</name>
    <dbReference type="NCBI Taxonomy" id="51605"/>
    <lineage>
        <taxon>Eukaryota</taxon>
        <taxon>Viridiplantae</taxon>
        <taxon>Streptophyta</taxon>
        <taxon>Embryophyta</taxon>
        <taxon>Tracheophyta</taxon>
        <taxon>Spermatophyta</taxon>
        <taxon>Magnoliopsida</taxon>
        <taxon>Liliopsida</taxon>
        <taxon>Araceae</taxon>
        <taxon>Lemnoideae</taxon>
        <taxon>Spirodela</taxon>
    </lineage>
</organism>
<dbReference type="Proteomes" id="UP000663760">
    <property type="component" value="Chromosome 11"/>
</dbReference>
<dbReference type="GO" id="GO:0016705">
    <property type="term" value="F:oxidoreductase activity, acting on paired donors, with incorporation or reduction of molecular oxygen"/>
    <property type="evidence" value="ECO:0007669"/>
    <property type="project" value="InterPro"/>
</dbReference>
<sequence length="521" mass="58210">MPGFPHELGAFSASSVSSLFFLLSTLLFLSAACYLRGPPKNKEDLRLPPSPPKLPLIGNLHQLSALPHRPLRELSRKYGPLMLLHLGQSPTLVVSSVEAAGEVLKTQDIAFATRPFSAAAAVLFYGCRNMTFAPYGKHWRRVRTAVVVHLLNLKKVQSLRRTREEEIALMIRKISSSPSLATVDLSGILHAFSNGLMCRVVTGNCPEREVWSERFREAIDESTALLSRPRLEELFPSLAWVTRLPGADSRLKKVAKKLDVLLDEIMTDHERRAGRRDQAEEVDFLDHLLSADTASDYAFSREDLKAICLELIGVGSDTSYVVLDWAMAELMRNPAMMERTQREVREVAGGRPAPTEDDVARMPHLRAMVKEVLRLHMPAPLLLPRESMEATRVLGYDVPAGTRVFINAWAMARDPQWWEAPEEFRPERFLREEPPPADLRGSDFQFLPFGTGRRMCPGMNFALCVVELALAGLLYHFDWSLPAGTAPEDLDMAESPRIVVHRKMPLGLVAIPRSPSSAVVA</sequence>
<protein>
    <submittedName>
        <fullName evidence="6">Uncharacterized protein</fullName>
    </submittedName>
</protein>
<reference evidence="6" key="1">
    <citation type="submission" date="2020-02" db="EMBL/GenBank/DDBJ databases">
        <authorList>
            <person name="Scholz U."/>
            <person name="Mascher M."/>
            <person name="Fiebig A."/>
        </authorList>
    </citation>
    <scope>NUCLEOTIDE SEQUENCE</scope>
</reference>
<evidence type="ECO:0000256" key="5">
    <source>
        <dbReference type="RuleBase" id="RU000461"/>
    </source>
</evidence>
<dbReference type="InterPro" id="IPR017972">
    <property type="entry name" value="Cyt_P450_CS"/>
</dbReference>
<keyword evidence="5" id="KW-0503">Monooxygenase</keyword>
<evidence type="ECO:0000313" key="6">
    <source>
        <dbReference type="EMBL" id="CAA7404879.1"/>
    </source>
</evidence>
<keyword evidence="3 4" id="KW-0408">Iron</keyword>
<dbReference type="Pfam" id="PF00067">
    <property type="entry name" value="p450"/>
    <property type="match status" value="1"/>
</dbReference>
<dbReference type="FunFam" id="1.10.630.10:FF:000011">
    <property type="entry name" value="Cytochrome P450 83B1"/>
    <property type="match status" value="1"/>
</dbReference>
<evidence type="ECO:0000256" key="3">
    <source>
        <dbReference type="ARBA" id="ARBA00023004"/>
    </source>
</evidence>
<dbReference type="PROSITE" id="PS00086">
    <property type="entry name" value="CYTOCHROME_P450"/>
    <property type="match status" value="1"/>
</dbReference>
<name>A0A7I8L4E7_SPIIN</name>
<accession>A0A7I8L4E7</accession>
<dbReference type="Gene3D" id="1.10.630.10">
    <property type="entry name" value="Cytochrome P450"/>
    <property type="match status" value="1"/>
</dbReference>
<keyword evidence="5" id="KW-0560">Oxidoreductase</keyword>
<proteinExistence type="inferred from homology"/>
<dbReference type="SUPFAM" id="SSF48264">
    <property type="entry name" value="Cytochrome P450"/>
    <property type="match status" value="1"/>
</dbReference>
<evidence type="ECO:0000256" key="2">
    <source>
        <dbReference type="ARBA" id="ARBA00022723"/>
    </source>
</evidence>
<comment type="cofactor">
    <cofactor evidence="4">
        <name>heme</name>
        <dbReference type="ChEBI" id="CHEBI:30413"/>
    </cofactor>
</comment>
<dbReference type="PANTHER" id="PTHR47955">
    <property type="entry name" value="CYTOCHROME P450 FAMILY 71 PROTEIN"/>
    <property type="match status" value="1"/>
</dbReference>
<dbReference type="InterPro" id="IPR036396">
    <property type="entry name" value="Cyt_P450_sf"/>
</dbReference>
<evidence type="ECO:0000256" key="4">
    <source>
        <dbReference type="PIRSR" id="PIRSR602401-1"/>
    </source>
</evidence>
<dbReference type="InterPro" id="IPR002401">
    <property type="entry name" value="Cyt_P450_E_grp-I"/>
</dbReference>
<dbReference type="CDD" id="cd11072">
    <property type="entry name" value="CYP71-like"/>
    <property type="match status" value="1"/>
</dbReference>
<evidence type="ECO:0000256" key="1">
    <source>
        <dbReference type="ARBA" id="ARBA00010617"/>
    </source>
</evidence>
<comment type="similarity">
    <text evidence="1 5">Belongs to the cytochrome P450 family.</text>
</comment>
<feature type="binding site" description="axial binding residue" evidence="4">
    <location>
        <position position="456"/>
    </location>
    <ligand>
        <name>heme</name>
        <dbReference type="ChEBI" id="CHEBI:30413"/>
    </ligand>
    <ligandPart>
        <name>Fe</name>
        <dbReference type="ChEBI" id="CHEBI:18248"/>
    </ligandPart>
</feature>
<dbReference type="GO" id="GO:0020037">
    <property type="term" value="F:heme binding"/>
    <property type="evidence" value="ECO:0007669"/>
    <property type="project" value="InterPro"/>
</dbReference>
<dbReference type="PRINTS" id="PR00385">
    <property type="entry name" value="P450"/>
</dbReference>
<dbReference type="PANTHER" id="PTHR47955:SF15">
    <property type="entry name" value="CYTOCHROME P450 71A2-LIKE"/>
    <property type="match status" value="1"/>
</dbReference>
<dbReference type="AlphaFoldDB" id="A0A7I8L4E7"/>
<gene>
    <name evidence="6" type="ORF">SI8410_11015557</name>
</gene>
<dbReference type="GO" id="GO:0004497">
    <property type="term" value="F:monooxygenase activity"/>
    <property type="evidence" value="ECO:0007669"/>
    <property type="project" value="UniProtKB-KW"/>
</dbReference>
<dbReference type="GO" id="GO:0005506">
    <property type="term" value="F:iron ion binding"/>
    <property type="evidence" value="ECO:0007669"/>
    <property type="project" value="InterPro"/>
</dbReference>
<evidence type="ECO:0000313" key="7">
    <source>
        <dbReference type="Proteomes" id="UP000663760"/>
    </source>
</evidence>
<dbReference type="InterPro" id="IPR001128">
    <property type="entry name" value="Cyt_P450"/>
</dbReference>
<dbReference type="PRINTS" id="PR00463">
    <property type="entry name" value="EP450I"/>
</dbReference>
<dbReference type="OrthoDB" id="1470350at2759"/>
<dbReference type="EMBL" id="LR746274">
    <property type="protein sequence ID" value="CAA7404879.1"/>
    <property type="molecule type" value="Genomic_DNA"/>
</dbReference>
<keyword evidence="7" id="KW-1185">Reference proteome</keyword>
<keyword evidence="4 5" id="KW-0349">Heme</keyword>